<feature type="chain" id="PRO_5046427771" evidence="5">
    <location>
        <begin position="24"/>
        <end position="654"/>
    </location>
</feature>
<dbReference type="SMART" id="SM00849">
    <property type="entry name" value="Lactamase_B"/>
    <property type="match status" value="1"/>
</dbReference>
<proteinExistence type="inferred from homology"/>
<dbReference type="Gene3D" id="3.60.15.30">
    <property type="entry name" value="Metallo-beta-lactamase domain"/>
    <property type="match status" value="1"/>
</dbReference>
<dbReference type="SUPFAM" id="SSF56281">
    <property type="entry name" value="Metallo-hydrolase/oxidoreductase"/>
    <property type="match status" value="1"/>
</dbReference>
<protein>
    <submittedName>
        <fullName evidence="7">MBL fold metallo-hydrolase</fullName>
    </submittedName>
</protein>
<dbReference type="InterPro" id="IPR036866">
    <property type="entry name" value="RibonucZ/Hydroxyglut_hydro"/>
</dbReference>
<dbReference type="PANTHER" id="PTHR43223">
    <property type="entry name" value="ALKYL/ARYL-SULFATASE"/>
    <property type="match status" value="1"/>
</dbReference>
<dbReference type="Gene3D" id="3.30.1050.10">
    <property type="entry name" value="SCP2 sterol-binding domain"/>
    <property type="match status" value="1"/>
</dbReference>
<keyword evidence="5" id="KW-0732">Signal</keyword>
<evidence type="ECO:0000256" key="4">
    <source>
        <dbReference type="ARBA" id="ARBA00033751"/>
    </source>
</evidence>
<dbReference type="EMBL" id="JAKIKU010000006">
    <property type="protein sequence ID" value="MCL1046152.1"/>
    <property type="molecule type" value="Genomic_DNA"/>
</dbReference>
<feature type="domain" description="Metallo-beta-lactamase" evidence="6">
    <location>
        <begin position="126"/>
        <end position="348"/>
    </location>
</feature>
<evidence type="ECO:0000256" key="5">
    <source>
        <dbReference type="SAM" id="SignalP"/>
    </source>
</evidence>
<feature type="signal peptide" evidence="5">
    <location>
        <begin position="1"/>
        <end position="23"/>
    </location>
</feature>
<sequence>MFKPLNFYFISLALLLLIGCDSAPINQTDDITRTTKRKHQLVYQQLDINDQEDFNQATKGLIAPLENAFIKSDDGAVIWDTAAYDFIGGKAPHSVNPSLWRQETLNNISGLFEVTKGIYQLRGFDFANMTIIESDNGWIIVDPLTSTETSAAALAFARKHLKSRPIKAIIFTHAHIDHFGGVLGVVTEAEIAQQKITIIAPSGFMEAATSENILAGVAMARRSGFMYGKDLERSAEGHVGSGLGTGPAYGTFTIVQPNDTINETGETRNIDGVEFVFQNAPESESPAELTFYLPQKKAFGGAELVSRNMHNLYTLRGAHVRDALRWSNYINEALLMFGDAEVYFGSHHWPIWQKNKIHEFLEQQRDLYKFTHDQTVRMINQGLNGEEIAEKITLPDSLSKKFYNRGYYGTLSHNAKAVYQFYMGWYDANPANLNPLPTQDSACDYVELIGGHDQIVSKSQAFFDDGNYRFSAELLNKAIFCDEDNQAAINLLAKTYQQLGFQSEAGSWRNAYLSGAKELLDGPTQQQIKLSKMKGLLSNTSVNKFFDTLAIRLDAEKAHELELHIGIHFSDLNEHYLLVVKNGVLRQESQPNLDTLNANVSLTHELFINMLIGQLSAKELLLSDVLEIEGSKLDLLTFLNLFDKPTADFNIVTP</sequence>
<dbReference type="SUPFAM" id="SSF55718">
    <property type="entry name" value="SCP-like"/>
    <property type="match status" value="1"/>
</dbReference>
<dbReference type="InterPro" id="IPR044097">
    <property type="entry name" value="Bds1/SdsA1_MBL-fold"/>
</dbReference>
<dbReference type="Proteomes" id="UP001202134">
    <property type="component" value="Unassembled WGS sequence"/>
</dbReference>
<reference evidence="7 8" key="1">
    <citation type="submission" date="2022-01" db="EMBL/GenBank/DDBJ databases">
        <title>Whole genome-based taxonomy of the Shewanellaceae.</title>
        <authorList>
            <person name="Martin-Rodriguez A.J."/>
        </authorList>
    </citation>
    <scope>NUCLEOTIDE SEQUENCE [LARGE SCALE GENOMIC DNA]</scope>
    <source>
        <strain evidence="7 8">DSM 24955</strain>
    </source>
</reference>
<keyword evidence="8" id="KW-1185">Reference proteome</keyword>
<accession>A0ABT0KQM5</accession>
<organism evidence="7 8">
    <name type="scientific">Shewanella electrodiphila</name>
    <dbReference type="NCBI Taxonomy" id="934143"/>
    <lineage>
        <taxon>Bacteria</taxon>
        <taxon>Pseudomonadati</taxon>
        <taxon>Pseudomonadota</taxon>
        <taxon>Gammaproteobacteria</taxon>
        <taxon>Alteromonadales</taxon>
        <taxon>Shewanellaceae</taxon>
        <taxon>Shewanella</taxon>
    </lineage>
</organism>
<dbReference type="InterPro" id="IPR001279">
    <property type="entry name" value="Metallo-B-lactamas"/>
</dbReference>
<dbReference type="CDD" id="cd07710">
    <property type="entry name" value="arylsulfatase_Sdsa1-like_MBL-fold"/>
    <property type="match status" value="1"/>
</dbReference>
<evidence type="ECO:0000256" key="2">
    <source>
        <dbReference type="ARBA" id="ARBA00022801"/>
    </source>
</evidence>
<dbReference type="Pfam" id="PF00753">
    <property type="entry name" value="Lactamase_B"/>
    <property type="match status" value="1"/>
</dbReference>
<evidence type="ECO:0000313" key="8">
    <source>
        <dbReference type="Proteomes" id="UP001202134"/>
    </source>
</evidence>
<dbReference type="Gene3D" id="1.25.40.880">
    <property type="entry name" value="Alkyl sulfatase, dimerisation domain"/>
    <property type="match status" value="1"/>
</dbReference>
<keyword evidence="1" id="KW-0479">Metal-binding</keyword>
<dbReference type="InterPro" id="IPR029229">
    <property type="entry name" value="Alkyl_sulf_C"/>
</dbReference>
<evidence type="ECO:0000259" key="6">
    <source>
        <dbReference type="SMART" id="SM00849"/>
    </source>
</evidence>
<comment type="similarity">
    <text evidence="4">Belongs to the metallo-beta-lactamase superfamily. Type III sulfatase family.</text>
</comment>
<dbReference type="Pfam" id="PF14863">
    <property type="entry name" value="Alkyl_sulf_dimr"/>
    <property type="match status" value="1"/>
</dbReference>
<dbReference type="PROSITE" id="PS51257">
    <property type="entry name" value="PROKAR_LIPOPROTEIN"/>
    <property type="match status" value="1"/>
</dbReference>
<dbReference type="RefSeq" id="WP_248955933.1">
    <property type="nucleotide sequence ID" value="NZ_JAKIKU010000006.1"/>
</dbReference>
<name>A0ABT0KQM5_9GAMM</name>
<evidence type="ECO:0000256" key="3">
    <source>
        <dbReference type="ARBA" id="ARBA00022833"/>
    </source>
</evidence>
<dbReference type="InterPro" id="IPR052195">
    <property type="entry name" value="Bact_Alkyl/Aryl-Sulfatase"/>
</dbReference>
<dbReference type="InterPro" id="IPR038536">
    <property type="entry name" value="Alkyl/aryl-sulf_dimr_sf"/>
</dbReference>
<dbReference type="PANTHER" id="PTHR43223:SF1">
    <property type="entry name" value="ALKYL_ARYL-SULFATASE BDS1"/>
    <property type="match status" value="1"/>
</dbReference>
<comment type="caution">
    <text evidence="7">The sequence shown here is derived from an EMBL/GenBank/DDBJ whole genome shotgun (WGS) entry which is preliminary data.</text>
</comment>
<dbReference type="Pfam" id="PF14864">
    <property type="entry name" value="Alkyl_sulf_C"/>
    <property type="match status" value="1"/>
</dbReference>
<dbReference type="InterPro" id="IPR036527">
    <property type="entry name" value="SCP2_sterol-bd_dom_sf"/>
</dbReference>
<gene>
    <name evidence="7" type="ORF">L2737_12550</name>
</gene>
<evidence type="ECO:0000313" key="7">
    <source>
        <dbReference type="EMBL" id="MCL1046152.1"/>
    </source>
</evidence>
<keyword evidence="3" id="KW-0862">Zinc</keyword>
<evidence type="ECO:0000256" key="1">
    <source>
        <dbReference type="ARBA" id="ARBA00022723"/>
    </source>
</evidence>
<dbReference type="InterPro" id="IPR029228">
    <property type="entry name" value="Alkyl_sulf_dimr"/>
</dbReference>
<keyword evidence="2" id="KW-0378">Hydrolase</keyword>